<accession>A0AAV7F538</accession>
<name>A0AAV7F538_ARIFI</name>
<protein>
    <submittedName>
        <fullName evidence="1">Uncharacterized protein</fullName>
    </submittedName>
</protein>
<gene>
    <name evidence="1" type="ORF">H6P81_008344</name>
</gene>
<dbReference type="EMBL" id="JAINDJ010000003">
    <property type="protein sequence ID" value="KAG9455440.1"/>
    <property type="molecule type" value="Genomic_DNA"/>
</dbReference>
<sequence>MKTANLNGLRSARRHLVRSPQSWSPYILLSAGSPKQRSSQQQRGLQRPCAFTNLATPIAVVLGRRVPLSPKKMSGLWSETPSVPLTLYLPSCCDIDWGELMVFAGKETLDSLPVPISDVAI</sequence>
<proteinExistence type="predicted"/>
<reference evidence="1 2" key="1">
    <citation type="submission" date="2021-07" db="EMBL/GenBank/DDBJ databases">
        <title>The Aristolochia fimbriata genome: insights into angiosperm evolution, floral development and chemical biosynthesis.</title>
        <authorList>
            <person name="Jiao Y."/>
        </authorList>
    </citation>
    <scope>NUCLEOTIDE SEQUENCE [LARGE SCALE GENOMIC DNA]</scope>
    <source>
        <strain evidence="1">IBCAS-2021</strain>
        <tissue evidence="1">Leaf</tissue>
    </source>
</reference>
<comment type="caution">
    <text evidence="1">The sequence shown here is derived from an EMBL/GenBank/DDBJ whole genome shotgun (WGS) entry which is preliminary data.</text>
</comment>
<evidence type="ECO:0000313" key="1">
    <source>
        <dbReference type="EMBL" id="KAG9455440.1"/>
    </source>
</evidence>
<keyword evidence="2" id="KW-1185">Reference proteome</keyword>
<organism evidence="1 2">
    <name type="scientific">Aristolochia fimbriata</name>
    <name type="common">White veined hardy Dutchman's pipe vine</name>
    <dbReference type="NCBI Taxonomy" id="158543"/>
    <lineage>
        <taxon>Eukaryota</taxon>
        <taxon>Viridiplantae</taxon>
        <taxon>Streptophyta</taxon>
        <taxon>Embryophyta</taxon>
        <taxon>Tracheophyta</taxon>
        <taxon>Spermatophyta</taxon>
        <taxon>Magnoliopsida</taxon>
        <taxon>Magnoliidae</taxon>
        <taxon>Piperales</taxon>
        <taxon>Aristolochiaceae</taxon>
        <taxon>Aristolochia</taxon>
    </lineage>
</organism>
<dbReference type="AlphaFoldDB" id="A0AAV7F538"/>
<evidence type="ECO:0000313" key="2">
    <source>
        <dbReference type="Proteomes" id="UP000825729"/>
    </source>
</evidence>
<dbReference type="Proteomes" id="UP000825729">
    <property type="component" value="Unassembled WGS sequence"/>
</dbReference>